<dbReference type="SUPFAM" id="SSF51679">
    <property type="entry name" value="Bacterial luciferase-like"/>
    <property type="match status" value="1"/>
</dbReference>
<proteinExistence type="predicted"/>
<reference evidence="6 7" key="1">
    <citation type="submission" date="2020-07" db="EMBL/GenBank/DDBJ databases">
        <title>Sequencing the genomes of 1000 actinobacteria strains.</title>
        <authorList>
            <person name="Klenk H.-P."/>
        </authorList>
    </citation>
    <scope>NUCLEOTIDE SEQUENCE [LARGE SCALE GENOMIC DNA]</scope>
    <source>
        <strain evidence="6 7">DSM 26341</strain>
    </source>
</reference>
<evidence type="ECO:0000256" key="3">
    <source>
        <dbReference type="ARBA" id="ARBA00023002"/>
    </source>
</evidence>
<organism evidence="6 7">
    <name type="scientific">Spelaeicoccus albus</name>
    <dbReference type="NCBI Taxonomy" id="1280376"/>
    <lineage>
        <taxon>Bacteria</taxon>
        <taxon>Bacillati</taxon>
        <taxon>Actinomycetota</taxon>
        <taxon>Actinomycetes</taxon>
        <taxon>Micrococcales</taxon>
        <taxon>Brevibacteriaceae</taxon>
        <taxon>Spelaeicoccus</taxon>
    </lineage>
</organism>
<evidence type="ECO:0000256" key="1">
    <source>
        <dbReference type="ARBA" id="ARBA00022630"/>
    </source>
</evidence>
<dbReference type="InterPro" id="IPR050172">
    <property type="entry name" value="SsuD_RutA_monooxygenase"/>
</dbReference>
<dbReference type="Gene3D" id="3.20.20.30">
    <property type="entry name" value="Luciferase-like domain"/>
    <property type="match status" value="1"/>
</dbReference>
<feature type="domain" description="Luciferase-like" evidence="5">
    <location>
        <begin position="12"/>
        <end position="186"/>
    </location>
</feature>
<gene>
    <name evidence="6" type="ORF">BJY26_003679</name>
</gene>
<evidence type="ECO:0000259" key="5">
    <source>
        <dbReference type="Pfam" id="PF00296"/>
    </source>
</evidence>
<accession>A0A7Z0D5U2</accession>
<evidence type="ECO:0000313" key="6">
    <source>
        <dbReference type="EMBL" id="NYI69373.1"/>
    </source>
</evidence>
<dbReference type="Proteomes" id="UP000539111">
    <property type="component" value="Unassembled WGS sequence"/>
</dbReference>
<dbReference type="RefSeq" id="WP_179429611.1">
    <property type="nucleotide sequence ID" value="NZ_JACBZP010000001.1"/>
</dbReference>
<keyword evidence="2" id="KW-0288">FMN</keyword>
<keyword evidence="1" id="KW-0285">Flavoprotein</keyword>
<dbReference type="EMBL" id="JACBZP010000001">
    <property type="protein sequence ID" value="NYI69373.1"/>
    <property type="molecule type" value="Genomic_DNA"/>
</dbReference>
<name>A0A7Z0D5U2_9MICO</name>
<dbReference type="Pfam" id="PF00296">
    <property type="entry name" value="Bac_luciferase"/>
    <property type="match status" value="1"/>
</dbReference>
<keyword evidence="3" id="KW-0560">Oxidoreductase</keyword>
<comment type="caution">
    <text evidence="6">The sequence shown here is derived from an EMBL/GenBank/DDBJ whole genome shotgun (WGS) entry which is preliminary data.</text>
</comment>
<evidence type="ECO:0000256" key="4">
    <source>
        <dbReference type="ARBA" id="ARBA00023033"/>
    </source>
</evidence>
<dbReference type="GO" id="GO:0046306">
    <property type="term" value="P:alkanesulfonate catabolic process"/>
    <property type="evidence" value="ECO:0007669"/>
    <property type="project" value="TreeGrafter"/>
</dbReference>
<evidence type="ECO:0000313" key="7">
    <source>
        <dbReference type="Proteomes" id="UP000539111"/>
    </source>
</evidence>
<keyword evidence="4" id="KW-0503">Monooxygenase</keyword>
<dbReference type="GO" id="GO:0008726">
    <property type="term" value="F:alkanesulfonate monooxygenase activity"/>
    <property type="evidence" value="ECO:0007669"/>
    <property type="project" value="TreeGrafter"/>
</dbReference>
<dbReference type="InterPro" id="IPR036661">
    <property type="entry name" value="Luciferase-like_sf"/>
</dbReference>
<dbReference type="PANTHER" id="PTHR42847:SF4">
    <property type="entry name" value="ALKANESULFONATE MONOOXYGENASE-RELATED"/>
    <property type="match status" value="1"/>
</dbReference>
<dbReference type="PANTHER" id="PTHR42847">
    <property type="entry name" value="ALKANESULFONATE MONOOXYGENASE"/>
    <property type="match status" value="1"/>
</dbReference>
<evidence type="ECO:0000256" key="2">
    <source>
        <dbReference type="ARBA" id="ARBA00022643"/>
    </source>
</evidence>
<sequence length="308" mass="32802">MSIEFSVQGSPGNPSAWLALARRADEGSVQRLYCPDHPGTTLSPVPALAAAAAVTSRVRLGALVMNAGVREPFDVAADAASLDVISGGRAVLGLGAGHTPAEWEYYGRTRPGPAERVDRLIEVADAARRLLDGSTVTVRGKHVALDDAVLECPRPVQSRVPLLVGGNNSRLLRYAGQHADIVGLSGLGKTRADGHSHEVRWTPAEIERHLDAVRDGVEDGPGPQLEALVQYVEITDDAERAAAALLDRFDVDSMTPAELLDAPFALIGTVTEIADHVRAQERRRGIGGYAVRADSIDALERIQRALTQ</sequence>
<protein>
    <submittedName>
        <fullName evidence="6">Putative F420-dependent oxidoreductase</fullName>
    </submittedName>
</protein>
<dbReference type="AlphaFoldDB" id="A0A7Z0D5U2"/>
<dbReference type="InterPro" id="IPR011251">
    <property type="entry name" value="Luciferase-like_dom"/>
</dbReference>
<keyword evidence="7" id="KW-1185">Reference proteome</keyword>